<dbReference type="Proteomes" id="UP001055811">
    <property type="component" value="Linkage Group LG01"/>
</dbReference>
<protein>
    <submittedName>
        <fullName evidence="1">Uncharacterized protein</fullName>
    </submittedName>
</protein>
<dbReference type="EMBL" id="CM042009">
    <property type="protein sequence ID" value="KAI3791015.1"/>
    <property type="molecule type" value="Genomic_DNA"/>
</dbReference>
<reference evidence="1 2" key="2">
    <citation type="journal article" date="2022" name="Mol. Ecol. Resour.">
        <title>The genomes of chicory, endive, great burdock and yacon provide insights into Asteraceae paleo-polyploidization history and plant inulin production.</title>
        <authorList>
            <person name="Fan W."/>
            <person name="Wang S."/>
            <person name="Wang H."/>
            <person name="Wang A."/>
            <person name="Jiang F."/>
            <person name="Liu H."/>
            <person name="Zhao H."/>
            <person name="Xu D."/>
            <person name="Zhang Y."/>
        </authorList>
    </citation>
    <scope>NUCLEOTIDE SEQUENCE [LARGE SCALE GENOMIC DNA]</scope>
    <source>
        <strain evidence="2">cv. Punajuju</strain>
        <tissue evidence="1">Leaves</tissue>
    </source>
</reference>
<sequence length="201" mass="22331">MVTFVLLLHRHGIWKNNGGAPTIPGGWVDKGSSEDMKAQIKFWARAVAFNVYNNNAYNQLCIRTPKRFDKLSRGVKATNPKKYCVRPNTGVMLLHSFFTMQAQKEAPPDIICKDKFWLQSAVASPGIALKDITPEMFSKDSGNLVEECKLKINYVAPQPPSPVREGSDEGSSPTTSISDNNFNDVPRGYAESHEKSSEVIL</sequence>
<evidence type="ECO:0000313" key="1">
    <source>
        <dbReference type="EMBL" id="KAI3791015.1"/>
    </source>
</evidence>
<evidence type="ECO:0000313" key="2">
    <source>
        <dbReference type="Proteomes" id="UP001055811"/>
    </source>
</evidence>
<gene>
    <name evidence="1" type="ORF">L2E82_04539</name>
</gene>
<name>A0ACB9H774_CICIN</name>
<accession>A0ACB9H774</accession>
<reference evidence="2" key="1">
    <citation type="journal article" date="2022" name="Mol. Ecol. Resour.">
        <title>The genomes of chicory, endive, great burdock and yacon provide insights into Asteraceae palaeo-polyploidization history and plant inulin production.</title>
        <authorList>
            <person name="Fan W."/>
            <person name="Wang S."/>
            <person name="Wang H."/>
            <person name="Wang A."/>
            <person name="Jiang F."/>
            <person name="Liu H."/>
            <person name="Zhao H."/>
            <person name="Xu D."/>
            <person name="Zhang Y."/>
        </authorList>
    </citation>
    <scope>NUCLEOTIDE SEQUENCE [LARGE SCALE GENOMIC DNA]</scope>
    <source>
        <strain evidence="2">cv. Punajuju</strain>
    </source>
</reference>
<organism evidence="1 2">
    <name type="scientific">Cichorium intybus</name>
    <name type="common">Chicory</name>
    <dbReference type="NCBI Taxonomy" id="13427"/>
    <lineage>
        <taxon>Eukaryota</taxon>
        <taxon>Viridiplantae</taxon>
        <taxon>Streptophyta</taxon>
        <taxon>Embryophyta</taxon>
        <taxon>Tracheophyta</taxon>
        <taxon>Spermatophyta</taxon>
        <taxon>Magnoliopsida</taxon>
        <taxon>eudicotyledons</taxon>
        <taxon>Gunneridae</taxon>
        <taxon>Pentapetalae</taxon>
        <taxon>asterids</taxon>
        <taxon>campanulids</taxon>
        <taxon>Asterales</taxon>
        <taxon>Asteraceae</taxon>
        <taxon>Cichorioideae</taxon>
        <taxon>Cichorieae</taxon>
        <taxon>Cichoriinae</taxon>
        <taxon>Cichorium</taxon>
    </lineage>
</organism>
<proteinExistence type="predicted"/>
<keyword evidence="2" id="KW-1185">Reference proteome</keyword>
<comment type="caution">
    <text evidence="1">The sequence shown here is derived from an EMBL/GenBank/DDBJ whole genome shotgun (WGS) entry which is preliminary data.</text>
</comment>